<protein>
    <recommendedName>
        <fullName evidence="3">Four-helix bundle copper-binding protein</fullName>
    </recommendedName>
</protein>
<proteinExistence type="predicted"/>
<dbReference type="AlphaFoldDB" id="A0A7W5FWM6"/>
<dbReference type="Proteomes" id="UP000541535">
    <property type="component" value="Unassembled WGS sequence"/>
</dbReference>
<evidence type="ECO:0008006" key="3">
    <source>
        <dbReference type="Google" id="ProtNLM"/>
    </source>
</evidence>
<dbReference type="InterPro" id="IPR044543">
    <property type="entry name" value="YHJQ-like"/>
</dbReference>
<evidence type="ECO:0000313" key="1">
    <source>
        <dbReference type="EMBL" id="MBB3121433.1"/>
    </source>
</evidence>
<keyword evidence="2" id="KW-1185">Reference proteome</keyword>
<dbReference type="RefSeq" id="WP_229426346.1">
    <property type="nucleotide sequence ID" value="NZ_JACHXD010000016.1"/>
</dbReference>
<organism evidence="1 2">
    <name type="scientific">Pseudoduganella violacea</name>
    <dbReference type="NCBI Taxonomy" id="1715466"/>
    <lineage>
        <taxon>Bacteria</taxon>
        <taxon>Pseudomonadati</taxon>
        <taxon>Pseudomonadota</taxon>
        <taxon>Betaproteobacteria</taxon>
        <taxon>Burkholderiales</taxon>
        <taxon>Oxalobacteraceae</taxon>
        <taxon>Telluria group</taxon>
        <taxon>Pseudoduganella</taxon>
    </lineage>
</organism>
<gene>
    <name evidence="1" type="ORF">FHS03_004511</name>
</gene>
<dbReference type="EMBL" id="JACHXD010000016">
    <property type="protein sequence ID" value="MBB3121433.1"/>
    <property type="molecule type" value="Genomic_DNA"/>
</dbReference>
<accession>A0A7W5FWM6</accession>
<dbReference type="CDD" id="cd08026">
    <property type="entry name" value="DUF326"/>
    <property type="match status" value="1"/>
</dbReference>
<comment type="caution">
    <text evidence="1">The sequence shown here is derived from an EMBL/GenBank/DDBJ whole genome shotgun (WGS) entry which is preliminary data.</text>
</comment>
<sequence>MSEQYQSCIAACIECAHACDVCASACLKEDDVTPLAGCIALDTDCAQLCRLAVGAMERGSPAALAICKACAEVCDLCAAECYRHAMWHCEECAAACLRCMAQCNRMLELDGRAESHGQRGPRGGKAATARH</sequence>
<dbReference type="InterPro" id="IPR005560">
    <property type="entry name" value="Csp_YhjQ"/>
</dbReference>
<evidence type="ECO:0000313" key="2">
    <source>
        <dbReference type="Proteomes" id="UP000541535"/>
    </source>
</evidence>
<dbReference type="PANTHER" id="PTHR37310">
    <property type="entry name" value="CYTOPLASMIC PROTEIN-RELATED"/>
    <property type="match status" value="1"/>
</dbReference>
<name>A0A7W5FWM6_9BURK</name>
<dbReference type="Pfam" id="PF03860">
    <property type="entry name" value="Csp"/>
    <property type="match status" value="1"/>
</dbReference>
<reference evidence="1 2" key="1">
    <citation type="submission" date="2020-08" db="EMBL/GenBank/DDBJ databases">
        <title>Genomic Encyclopedia of Type Strains, Phase III (KMG-III): the genomes of soil and plant-associated and newly described type strains.</title>
        <authorList>
            <person name="Whitman W."/>
        </authorList>
    </citation>
    <scope>NUCLEOTIDE SEQUENCE [LARGE SCALE GENOMIC DNA]</scope>
    <source>
        <strain evidence="1 2">CECT 8897</strain>
    </source>
</reference>
<dbReference type="PANTHER" id="PTHR37310:SF1">
    <property type="entry name" value="CYTOPLASMIC PROTEIN"/>
    <property type="match status" value="1"/>
</dbReference>
<dbReference type="Gene3D" id="1.20.1270.360">
    <property type="match status" value="1"/>
</dbReference>